<dbReference type="PANTHER" id="PTHR10218">
    <property type="entry name" value="GTP-BINDING PROTEIN ALPHA SUBUNIT"/>
    <property type="match status" value="1"/>
</dbReference>
<evidence type="ECO:0000256" key="3">
    <source>
        <dbReference type="PIRSR" id="PIRSR601019-1"/>
    </source>
</evidence>
<keyword evidence="4" id="KW-0460">Magnesium</keyword>
<dbReference type="GO" id="GO:0005525">
    <property type="term" value="F:GTP binding"/>
    <property type="evidence" value="ECO:0007669"/>
    <property type="project" value="UniProtKB-KW"/>
</dbReference>
<keyword evidence="2 3" id="KW-0342">GTP-binding</keyword>
<dbReference type="Gene3D" id="1.10.400.10">
    <property type="entry name" value="GI Alpha 1, domain 2-like"/>
    <property type="match status" value="1"/>
</dbReference>
<dbReference type="GO" id="GO:0003924">
    <property type="term" value="F:GTPase activity"/>
    <property type="evidence" value="ECO:0007669"/>
    <property type="project" value="InterPro"/>
</dbReference>
<keyword evidence="1 3" id="KW-0547">Nucleotide-binding</keyword>
<feature type="binding site" evidence="3">
    <location>
        <begin position="68"/>
        <end position="76"/>
    </location>
    <ligand>
        <name>GTP</name>
        <dbReference type="ChEBI" id="CHEBI:37565"/>
    </ligand>
</feature>
<dbReference type="PANTHER" id="PTHR10218:SF317">
    <property type="entry name" value="EXTRA-LARGE GUANINE NUCLEOTIDE-BINDING PROTEIN 3-LIKE"/>
    <property type="match status" value="1"/>
</dbReference>
<dbReference type="Pfam" id="PF00503">
    <property type="entry name" value="G-alpha"/>
    <property type="match status" value="1"/>
</dbReference>
<evidence type="ECO:0000313" key="6">
    <source>
        <dbReference type="Proteomes" id="UP001152561"/>
    </source>
</evidence>
<dbReference type="GO" id="GO:0001664">
    <property type="term" value="F:G protein-coupled receptor binding"/>
    <property type="evidence" value="ECO:0007669"/>
    <property type="project" value="TreeGrafter"/>
</dbReference>
<name>A0A9Q1RG19_9SOLA</name>
<dbReference type="GO" id="GO:0046872">
    <property type="term" value="F:metal ion binding"/>
    <property type="evidence" value="ECO:0007669"/>
    <property type="project" value="UniProtKB-KW"/>
</dbReference>
<dbReference type="Proteomes" id="UP001152561">
    <property type="component" value="Unassembled WGS sequence"/>
</dbReference>
<comment type="caution">
    <text evidence="5">The sequence shown here is derived from an EMBL/GenBank/DDBJ whole genome shotgun (WGS) entry which is preliminary data.</text>
</comment>
<dbReference type="SUPFAM" id="SSF47895">
    <property type="entry name" value="Transducin (alpha subunit), insertion domain"/>
    <property type="match status" value="1"/>
</dbReference>
<dbReference type="OrthoDB" id="1702343at2759"/>
<keyword evidence="6" id="KW-1185">Reference proteome</keyword>
<dbReference type="GO" id="GO:0031683">
    <property type="term" value="F:G-protein beta/gamma-subunit complex binding"/>
    <property type="evidence" value="ECO:0007669"/>
    <property type="project" value="InterPro"/>
</dbReference>
<dbReference type="GO" id="GO:0005737">
    <property type="term" value="C:cytoplasm"/>
    <property type="evidence" value="ECO:0007669"/>
    <property type="project" value="TreeGrafter"/>
</dbReference>
<dbReference type="PROSITE" id="PS51882">
    <property type="entry name" value="G_ALPHA"/>
    <property type="match status" value="1"/>
</dbReference>
<dbReference type="GO" id="GO:0007188">
    <property type="term" value="P:adenylate cyclase-modulating G protein-coupled receptor signaling pathway"/>
    <property type="evidence" value="ECO:0007669"/>
    <property type="project" value="TreeGrafter"/>
</dbReference>
<proteinExistence type="predicted"/>
<sequence length="110" mass="12472">MGDLDAFFPAATREYAPVVDEIWRDPAIQETYKRRGELNFLPDTAKYFLDQAIEISSNEYESSEKDILYSEGVTPTNGLASHEFSFDDHSPMSEIYGEDQKANLRGPSIN</sequence>
<protein>
    <submittedName>
        <fullName evidence="5">Uncharacterized protein</fullName>
    </submittedName>
</protein>
<dbReference type="GO" id="GO:0005834">
    <property type="term" value="C:heterotrimeric G-protein complex"/>
    <property type="evidence" value="ECO:0007669"/>
    <property type="project" value="TreeGrafter"/>
</dbReference>
<feature type="binding site" evidence="4">
    <location>
        <position position="76"/>
    </location>
    <ligand>
        <name>Mg(2+)</name>
        <dbReference type="ChEBI" id="CHEBI:18420"/>
    </ligand>
</feature>
<organism evidence="5 6">
    <name type="scientific">Anisodus acutangulus</name>
    <dbReference type="NCBI Taxonomy" id="402998"/>
    <lineage>
        <taxon>Eukaryota</taxon>
        <taxon>Viridiplantae</taxon>
        <taxon>Streptophyta</taxon>
        <taxon>Embryophyta</taxon>
        <taxon>Tracheophyta</taxon>
        <taxon>Spermatophyta</taxon>
        <taxon>Magnoliopsida</taxon>
        <taxon>eudicotyledons</taxon>
        <taxon>Gunneridae</taxon>
        <taxon>Pentapetalae</taxon>
        <taxon>asterids</taxon>
        <taxon>lamiids</taxon>
        <taxon>Solanales</taxon>
        <taxon>Solanaceae</taxon>
        <taxon>Solanoideae</taxon>
        <taxon>Hyoscyameae</taxon>
        <taxon>Anisodus</taxon>
    </lineage>
</organism>
<keyword evidence="4" id="KW-0479">Metal-binding</keyword>
<evidence type="ECO:0000256" key="1">
    <source>
        <dbReference type="ARBA" id="ARBA00022741"/>
    </source>
</evidence>
<accession>A0A9Q1RG19</accession>
<dbReference type="InterPro" id="IPR011025">
    <property type="entry name" value="GproteinA_insert"/>
</dbReference>
<dbReference type="AlphaFoldDB" id="A0A9Q1RG19"/>
<dbReference type="EMBL" id="JAJAGQ010000009">
    <property type="protein sequence ID" value="KAJ8554109.1"/>
    <property type="molecule type" value="Genomic_DNA"/>
</dbReference>
<evidence type="ECO:0000256" key="2">
    <source>
        <dbReference type="ARBA" id="ARBA00023134"/>
    </source>
</evidence>
<evidence type="ECO:0000313" key="5">
    <source>
        <dbReference type="EMBL" id="KAJ8554109.1"/>
    </source>
</evidence>
<evidence type="ECO:0000256" key="4">
    <source>
        <dbReference type="PIRSR" id="PIRSR601019-2"/>
    </source>
</evidence>
<reference evidence="6" key="1">
    <citation type="journal article" date="2023" name="Proc. Natl. Acad. Sci. U.S.A.">
        <title>Genomic and structural basis for evolution of tropane alkaloid biosynthesis.</title>
        <authorList>
            <person name="Wanga Y.-J."/>
            <person name="Taina T."/>
            <person name="Yua J.-Y."/>
            <person name="Lia J."/>
            <person name="Xua B."/>
            <person name="Chenc J."/>
            <person name="D'Auriad J.C."/>
            <person name="Huanga J.-P."/>
            <person name="Huanga S.-X."/>
        </authorList>
    </citation>
    <scope>NUCLEOTIDE SEQUENCE [LARGE SCALE GENOMIC DNA]</scope>
    <source>
        <strain evidence="6">cv. KIB-2019</strain>
    </source>
</reference>
<dbReference type="InterPro" id="IPR001019">
    <property type="entry name" value="Gprotein_alpha_su"/>
</dbReference>
<gene>
    <name evidence="5" type="ORF">K7X08_024787</name>
</gene>